<reference evidence="1" key="2">
    <citation type="submission" date="2023-06" db="EMBL/GenBank/DDBJ databases">
        <authorList>
            <consortium name="Lawrence Berkeley National Laboratory"/>
            <person name="Haridas S."/>
            <person name="Hensen N."/>
            <person name="Bonometti L."/>
            <person name="Westerberg I."/>
            <person name="Brannstrom I.O."/>
            <person name="Guillou S."/>
            <person name="Cros-Aarteil S."/>
            <person name="Calhoun S."/>
            <person name="Kuo A."/>
            <person name="Mondo S."/>
            <person name="Pangilinan J."/>
            <person name="Riley R."/>
            <person name="Labutti K."/>
            <person name="Andreopoulos B."/>
            <person name="Lipzen A."/>
            <person name="Chen C."/>
            <person name="Yanf M."/>
            <person name="Daum C."/>
            <person name="Ng V."/>
            <person name="Clum A."/>
            <person name="Steindorff A."/>
            <person name="Ohm R."/>
            <person name="Martin F."/>
            <person name="Silar P."/>
            <person name="Natvig D."/>
            <person name="Lalanne C."/>
            <person name="Gautier V."/>
            <person name="Ament-Velasquez S.L."/>
            <person name="Kruys A."/>
            <person name="Hutchinson M.I."/>
            <person name="Powell A.J."/>
            <person name="Barry K."/>
            <person name="Miller A.N."/>
            <person name="Grigoriev I.V."/>
            <person name="Debuchy R."/>
            <person name="Gladieux P."/>
            <person name="Thoren M.H."/>
            <person name="Johannesson H."/>
        </authorList>
    </citation>
    <scope>NUCLEOTIDE SEQUENCE</scope>
    <source>
        <strain evidence="1">CBS 955.72</strain>
    </source>
</reference>
<reference evidence="1" key="1">
    <citation type="journal article" date="2023" name="Mol. Phylogenet. Evol.">
        <title>Genome-scale phylogeny and comparative genomics of the fungal order Sordariales.</title>
        <authorList>
            <person name="Hensen N."/>
            <person name="Bonometti L."/>
            <person name="Westerberg I."/>
            <person name="Brannstrom I.O."/>
            <person name="Guillou S."/>
            <person name="Cros-Aarteil S."/>
            <person name="Calhoun S."/>
            <person name="Haridas S."/>
            <person name="Kuo A."/>
            <person name="Mondo S."/>
            <person name="Pangilinan J."/>
            <person name="Riley R."/>
            <person name="LaButti K."/>
            <person name="Andreopoulos B."/>
            <person name="Lipzen A."/>
            <person name="Chen C."/>
            <person name="Yan M."/>
            <person name="Daum C."/>
            <person name="Ng V."/>
            <person name="Clum A."/>
            <person name="Steindorff A."/>
            <person name="Ohm R.A."/>
            <person name="Martin F."/>
            <person name="Silar P."/>
            <person name="Natvig D.O."/>
            <person name="Lalanne C."/>
            <person name="Gautier V."/>
            <person name="Ament-Velasquez S.L."/>
            <person name="Kruys A."/>
            <person name="Hutchinson M.I."/>
            <person name="Powell A.J."/>
            <person name="Barry K."/>
            <person name="Miller A.N."/>
            <person name="Grigoriev I.V."/>
            <person name="Debuchy R."/>
            <person name="Gladieux P."/>
            <person name="Hiltunen Thoren M."/>
            <person name="Johannesson H."/>
        </authorList>
    </citation>
    <scope>NUCLEOTIDE SEQUENCE</scope>
    <source>
        <strain evidence="1">CBS 955.72</strain>
    </source>
</reference>
<dbReference type="EMBL" id="JAUIQD010000001">
    <property type="protein sequence ID" value="KAK3363715.1"/>
    <property type="molecule type" value="Genomic_DNA"/>
</dbReference>
<organism evidence="1 2">
    <name type="scientific">Lasiosphaeria hispida</name>
    <dbReference type="NCBI Taxonomy" id="260671"/>
    <lineage>
        <taxon>Eukaryota</taxon>
        <taxon>Fungi</taxon>
        <taxon>Dikarya</taxon>
        <taxon>Ascomycota</taxon>
        <taxon>Pezizomycotina</taxon>
        <taxon>Sordariomycetes</taxon>
        <taxon>Sordariomycetidae</taxon>
        <taxon>Sordariales</taxon>
        <taxon>Lasiosphaeriaceae</taxon>
        <taxon>Lasiosphaeria</taxon>
    </lineage>
</organism>
<protein>
    <recommendedName>
        <fullName evidence="3">Caspase domain-containing protein</fullName>
    </recommendedName>
</protein>
<evidence type="ECO:0000313" key="1">
    <source>
        <dbReference type="EMBL" id="KAK3363715.1"/>
    </source>
</evidence>
<dbReference type="Gene3D" id="3.40.50.1460">
    <property type="match status" value="1"/>
</dbReference>
<evidence type="ECO:0000313" key="2">
    <source>
        <dbReference type="Proteomes" id="UP001275084"/>
    </source>
</evidence>
<dbReference type="Proteomes" id="UP001275084">
    <property type="component" value="Unassembled WGS sequence"/>
</dbReference>
<evidence type="ECO:0008006" key="3">
    <source>
        <dbReference type="Google" id="ProtNLM"/>
    </source>
</evidence>
<accession>A0AAJ0HVK8</accession>
<name>A0AAJ0HVK8_9PEZI</name>
<keyword evidence="2" id="KW-1185">Reference proteome</keyword>
<sequence length="416" mass="46854">MSIPWTSHHPLSTYRPNYMTKDEFQRCLESALRTYYQAGDRVRHYKNVRVLTIMWEADRDEGLRVASRSDSLADVLQHSYKYDVRRCILSSVDPAGSLQDMLKVVFNALDEDNLVIIHYVGHGFDRKSDSGTEQELWISPTGFETPVNFTAIRRGFIDETAPDVLMLIDCCHSGLSAVGTNKEIIAAGASEALAYNDSAIYQRESMTTGLIQQLQHAAASTQILTSPQLYARLATNALRQDGPPFRTTPLHLQNYEEGRAPIYLAPLFTADEWVGARNMFIFQQPVTVVLEAHLKDANSETFRELKEWIMRSRPPCVHRVEVIDVIPSGSAVLIFEVTLEVWDRLPAHAPIVFIGFKHRPVVDPVVDLPRERQGSIFVEKERDPVGFAKYAGSTSPFAQLKENIPLDGKAPAKVKE</sequence>
<proteinExistence type="predicted"/>
<gene>
    <name evidence="1" type="ORF">B0T25DRAFT_528333</name>
</gene>
<comment type="caution">
    <text evidence="1">The sequence shown here is derived from an EMBL/GenBank/DDBJ whole genome shotgun (WGS) entry which is preliminary data.</text>
</comment>
<dbReference type="AlphaFoldDB" id="A0AAJ0HVK8"/>